<comment type="caution">
    <text evidence="2">The sequence shown here is derived from an EMBL/GenBank/DDBJ whole genome shotgun (WGS) entry which is preliminary data.</text>
</comment>
<dbReference type="Proteomes" id="UP000604046">
    <property type="component" value="Unassembled WGS sequence"/>
</dbReference>
<protein>
    <submittedName>
        <fullName evidence="2">ML5 protein</fullName>
    </submittedName>
</protein>
<dbReference type="PANTHER" id="PTHR28069:SF1">
    <property type="entry name" value="PROTEIN MSS51, MITOCHONDRIAL"/>
    <property type="match status" value="1"/>
</dbReference>
<evidence type="ECO:0000313" key="2">
    <source>
        <dbReference type="EMBL" id="CAE7595823.1"/>
    </source>
</evidence>
<sequence>MEALLLAPFDQVEIELRRACNELVSGETAVPEGICQEAKRIWSALRWMQAEGAEGEATKEVQELAQAWSLLLSKVQAVALDRAGVPHPGIMIPITDGQRSFWHHFAAAVEFLPEQDLEEDVLLAISEEWTSTATIGEALRALVDLQCLQTPTPPKALTVCVLGPSPSLEYQKGLEDLHHKLLACLFGLEALEHPSPSQPSLRLVFCGPDVPDTIHATDWKCGQLHVEHFQRCWHDLRKSGLETVDLVIALNAGTSVAQYRDLWLPTLTALAKLEHCLLWLTGYTVPEAEETWKDVKKSCPRAVALHCGPARSSTLMGMDRIELGVTPCSYPGKANYAVCAAWLPGKGDSSRLEMDRGCWASETVASWPIL</sequence>
<dbReference type="AlphaFoldDB" id="A0A812V3I2"/>
<reference evidence="2" key="1">
    <citation type="submission" date="2021-02" db="EMBL/GenBank/DDBJ databases">
        <authorList>
            <person name="Dougan E. K."/>
            <person name="Rhodes N."/>
            <person name="Thang M."/>
            <person name="Chan C."/>
        </authorList>
    </citation>
    <scope>NUCLEOTIDE SEQUENCE</scope>
</reference>
<dbReference type="PANTHER" id="PTHR28069">
    <property type="entry name" value="GH20023P"/>
    <property type="match status" value="1"/>
</dbReference>
<name>A0A812V3I2_9DINO</name>
<dbReference type="EMBL" id="CAJNDS010002783">
    <property type="protein sequence ID" value="CAE7595823.1"/>
    <property type="molecule type" value="Genomic_DNA"/>
</dbReference>
<dbReference type="OrthoDB" id="443101at2759"/>
<dbReference type="InterPro" id="IPR046824">
    <property type="entry name" value="Mss51-like_C"/>
</dbReference>
<organism evidence="2 3">
    <name type="scientific">Symbiodinium natans</name>
    <dbReference type="NCBI Taxonomy" id="878477"/>
    <lineage>
        <taxon>Eukaryota</taxon>
        <taxon>Sar</taxon>
        <taxon>Alveolata</taxon>
        <taxon>Dinophyceae</taxon>
        <taxon>Suessiales</taxon>
        <taxon>Symbiodiniaceae</taxon>
        <taxon>Symbiodinium</taxon>
    </lineage>
</organism>
<evidence type="ECO:0000313" key="3">
    <source>
        <dbReference type="Proteomes" id="UP000604046"/>
    </source>
</evidence>
<dbReference type="Pfam" id="PF20179">
    <property type="entry name" value="MSS51_C"/>
    <property type="match status" value="1"/>
</dbReference>
<gene>
    <name evidence="2" type="primary">ML5</name>
    <name evidence="2" type="ORF">SNAT2548_LOCUS33906</name>
</gene>
<proteinExistence type="predicted"/>
<feature type="domain" description="Mitochondrial splicing suppressor 51-like C-terminal" evidence="1">
    <location>
        <begin position="147"/>
        <end position="303"/>
    </location>
</feature>
<evidence type="ECO:0000259" key="1">
    <source>
        <dbReference type="Pfam" id="PF20179"/>
    </source>
</evidence>
<accession>A0A812V3I2</accession>
<keyword evidence="3" id="KW-1185">Reference proteome</keyword>